<dbReference type="GO" id="GO:0022857">
    <property type="term" value="F:transmembrane transporter activity"/>
    <property type="evidence" value="ECO:0007669"/>
    <property type="project" value="InterPro"/>
</dbReference>
<feature type="transmembrane region" description="Helical" evidence="5">
    <location>
        <begin position="26"/>
        <end position="43"/>
    </location>
</feature>
<dbReference type="InterPro" id="IPR020846">
    <property type="entry name" value="MFS_dom"/>
</dbReference>
<evidence type="ECO:0000313" key="7">
    <source>
        <dbReference type="EMBL" id="MUN29755.1"/>
    </source>
</evidence>
<name>A0A6A9QR27_SULME</name>
<feature type="transmembrane region" description="Helical" evidence="5">
    <location>
        <begin position="339"/>
        <end position="358"/>
    </location>
</feature>
<sequence>MTLEAYIFGMSSIATNWVPMPKFLESLLLAWAPLWLIIGIAFTGPLSDKLGRKRMFYLTMSLYALGAVGITFAYEYYLILLFLAMLLFAAGGEMNTIMVMNHEIMPNRHRSKTMFFEINFINFGGLLLAAVALSSAYASVSFQRLMIGATAIVILLVLAYARLKIPESIRWLEEKGDIEGAEREVKKYFKEGEEVKVEEIKKDKKLPSIPLRLAVSTIMAGANTIGFGLMTYVAGPYFFPQLTATIILVASIAEFAAGLGISPFADRISRKLILLISFVGTASSTAAIYLTIPLWSSNLILFWFLLVVLNVFTSIGYLTEDTLKGELWPTTKRGTYTAIVRFVSIGAYIPVIFLTAGLSIYQYMLFNFSVWFIGLIAAILWFTKGIETGKGRSLSEIS</sequence>
<evidence type="ECO:0000256" key="2">
    <source>
        <dbReference type="ARBA" id="ARBA00022692"/>
    </source>
</evidence>
<dbReference type="EMBL" id="WGGD01000005">
    <property type="protein sequence ID" value="MUN29755.1"/>
    <property type="molecule type" value="Genomic_DNA"/>
</dbReference>
<evidence type="ECO:0000256" key="5">
    <source>
        <dbReference type="SAM" id="Phobius"/>
    </source>
</evidence>
<dbReference type="PROSITE" id="PS00216">
    <property type="entry name" value="SUGAR_TRANSPORT_1"/>
    <property type="match status" value="1"/>
</dbReference>
<feature type="transmembrane region" description="Helical" evidence="5">
    <location>
        <begin position="145"/>
        <end position="163"/>
    </location>
</feature>
<evidence type="ECO:0000256" key="3">
    <source>
        <dbReference type="ARBA" id="ARBA00022989"/>
    </source>
</evidence>
<feature type="transmembrane region" description="Helical" evidence="5">
    <location>
        <begin position="298"/>
        <end position="318"/>
    </location>
</feature>
<comment type="subcellular location">
    <subcellularLocation>
        <location evidence="1">Membrane</location>
        <topology evidence="1">Multi-pass membrane protein</topology>
    </subcellularLocation>
</comment>
<feature type="transmembrane region" description="Helical" evidence="5">
    <location>
        <begin position="272"/>
        <end position="292"/>
    </location>
</feature>
<accession>A0A6A9QR27</accession>
<dbReference type="Pfam" id="PF07690">
    <property type="entry name" value="MFS_1"/>
    <property type="match status" value="1"/>
</dbReference>
<protein>
    <submittedName>
        <fullName evidence="7">MFS transporter</fullName>
    </submittedName>
</protein>
<keyword evidence="2 5" id="KW-0812">Transmembrane</keyword>
<evidence type="ECO:0000256" key="4">
    <source>
        <dbReference type="ARBA" id="ARBA00023136"/>
    </source>
</evidence>
<dbReference type="InterPro" id="IPR005829">
    <property type="entry name" value="Sugar_transporter_CS"/>
</dbReference>
<dbReference type="InterPro" id="IPR036259">
    <property type="entry name" value="MFS_trans_sf"/>
</dbReference>
<evidence type="ECO:0000256" key="1">
    <source>
        <dbReference type="ARBA" id="ARBA00004141"/>
    </source>
</evidence>
<feature type="transmembrane region" description="Helical" evidence="5">
    <location>
        <begin position="55"/>
        <end position="74"/>
    </location>
</feature>
<dbReference type="RefSeq" id="WP_156017454.1">
    <property type="nucleotide sequence ID" value="NZ_WGGD01000005.1"/>
</dbReference>
<keyword evidence="4 5" id="KW-0472">Membrane</keyword>
<gene>
    <name evidence="7" type="ORF">GC250_09975</name>
</gene>
<proteinExistence type="predicted"/>
<evidence type="ECO:0000259" key="6">
    <source>
        <dbReference type="PROSITE" id="PS50850"/>
    </source>
</evidence>
<comment type="caution">
    <text evidence="7">The sequence shown here is derived from an EMBL/GenBank/DDBJ whole genome shotgun (WGS) entry which is preliminary data.</text>
</comment>
<feature type="transmembrane region" description="Helical" evidence="5">
    <location>
        <begin position="364"/>
        <end position="383"/>
    </location>
</feature>
<dbReference type="AlphaFoldDB" id="A0A6A9QR27"/>
<feature type="transmembrane region" description="Helical" evidence="5">
    <location>
        <begin position="211"/>
        <end position="232"/>
    </location>
</feature>
<dbReference type="SUPFAM" id="SSF103473">
    <property type="entry name" value="MFS general substrate transporter"/>
    <property type="match status" value="1"/>
</dbReference>
<reference evidence="7 8" key="1">
    <citation type="submission" date="2019-10" db="EMBL/GenBank/DDBJ databases">
        <title>Sequencing and Assembly of Multiple Reported Metal-Biooxidizing Members of the Extremely Thermoacidophilic Archaeal Family Sulfolobaceae.</title>
        <authorList>
            <person name="Counts J.A."/>
            <person name="Kelly R.M."/>
        </authorList>
    </citation>
    <scope>NUCLEOTIDE SEQUENCE [LARGE SCALE GENOMIC DNA]</scope>
    <source>
        <strain evidence="7 8">DSM 6482</strain>
    </source>
</reference>
<feature type="transmembrane region" description="Helical" evidence="5">
    <location>
        <begin position="120"/>
        <end position="139"/>
    </location>
</feature>
<dbReference type="GO" id="GO:0016020">
    <property type="term" value="C:membrane"/>
    <property type="evidence" value="ECO:0007669"/>
    <property type="project" value="UniProtKB-SubCell"/>
</dbReference>
<feature type="transmembrane region" description="Helical" evidence="5">
    <location>
        <begin position="238"/>
        <end position="260"/>
    </location>
</feature>
<dbReference type="Proteomes" id="UP000470772">
    <property type="component" value="Unassembled WGS sequence"/>
</dbReference>
<feature type="domain" description="Major facilitator superfamily (MFS) profile" evidence="6">
    <location>
        <begin position="1"/>
        <end position="386"/>
    </location>
</feature>
<keyword evidence="3 5" id="KW-1133">Transmembrane helix</keyword>
<feature type="transmembrane region" description="Helical" evidence="5">
    <location>
        <begin position="80"/>
        <end position="99"/>
    </location>
</feature>
<evidence type="ECO:0000313" key="8">
    <source>
        <dbReference type="Proteomes" id="UP000470772"/>
    </source>
</evidence>
<dbReference type="Gene3D" id="1.20.1250.20">
    <property type="entry name" value="MFS general substrate transporter like domains"/>
    <property type="match status" value="1"/>
</dbReference>
<dbReference type="InterPro" id="IPR011701">
    <property type="entry name" value="MFS"/>
</dbReference>
<organism evidence="7 8">
    <name type="scientific">Sulfuracidifex metallicus DSM 6482 = JCM 9184</name>
    <dbReference type="NCBI Taxonomy" id="523847"/>
    <lineage>
        <taxon>Archaea</taxon>
        <taxon>Thermoproteota</taxon>
        <taxon>Thermoprotei</taxon>
        <taxon>Sulfolobales</taxon>
        <taxon>Sulfolobaceae</taxon>
        <taxon>Sulfuracidifex</taxon>
    </lineage>
</organism>
<dbReference type="PANTHER" id="PTHR24064">
    <property type="entry name" value="SOLUTE CARRIER FAMILY 22 MEMBER"/>
    <property type="match status" value="1"/>
</dbReference>
<dbReference type="PROSITE" id="PS50850">
    <property type="entry name" value="MFS"/>
    <property type="match status" value="1"/>
</dbReference>
<keyword evidence="8" id="KW-1185">Reference proteome</keyword>